<dbReference type="PANTHER" id="PTHR37305:SF1">
    <property type="entry name" value="MEMBRANE PROTEIN"/>
    <property type="match status" value="1"/>
</dbReference>
<feature type="transmembrane region" description="Helical" evidence="1">
    <location>
        <begin position="173"/>
        <end position="195"/>
    </location>
</feature>
<keyword evidence="1" id="KW-0472">Membrane</keyword>
<dbReference type="Proteomes" id="UP000235739">
    <property type="component" value="Unassembled WGS sequence"/>
</dbReference>
<feature type="transmembrane region" description="Helical" evidence="1">
    <location>
        <begin position="126"/>
        <end position="151"/>
    </location>
</feature>
<dbReference type="EMBL" id="PNQX01000002">
    <property type="protein sequence ID" value="PMQ19864.1"/>
    <property type="molecule type" value="Genomic_DNA"/>
</dbReference>
<evidence type="ECO:0000313" key="3">
    <source>
        <dbReference type="Proteomes" id="UP000235739"/>
    </source>
</evidence>
<sequence>MTTHLATAPAGKVTLWGVLRSEAIRFFALNSTRILIAVAFVVYLGIAAIATWGVGSLNNSDMAGMGEVQGMEMMTDPNMAAQLIGSGLVFSQLILGVLGVLLFSGEFTTGSAVSTFLASPQRFRVLAAKTILITLLTGIVQIAATLAAFALCKPISDAYNLGLEFGSESFQKVLWFGALAVIMAALIGLALGVLLRNSAGGITSLAGLFFVLPIIVALLTAFTDWAQYVAKFMPDQLGIGLATPASVSTDLEQWQQLLGVAGWIVLPLALGAVLLAKRDIK</sequence>
<accession>A0A2N7S150</accession>
<name>A0A2N7S150_9MICC</name>
<evidence type="ECO:0000256" key="1">
    <source>
        <dbReference type="SAM" id="Phobius"/>
    </source>
</evidence>
<gene>
    <name evidence="2" type="ORF">CIK84_14650</name>
</gene>
<dbReference type="GeneID" id="303186936"/>
<reference evidence="2 3" key="1">
    <citation type="journal article" date="2017" name="Elife">
        <title>Extensive horizontal gene transfer in cheese-associated bacteria.</title>
        <authorList>
            <person name="Bonham K.S."/>
            <person name="Wolfe B.E."/>
            <person name="Dutton R.J."/>
        </authorList>
    </citation>
    <scope>NUCLEOTIDE SEQUENCE [LARGE SCALE GENOMIC DNA]</scope>
    <source>
        <strain evidence="2 3">JB182</strain>
    </source>
</reference>
<protein>
    <submittedName>
        <fullName evidence="2">ABC transporter</fullName>
    </submittedName>
</protein>
<proteinExistence type="predicted"/>
<dbReference type="AlphaFoldDB" id="A0A2N7S150"/>
<dbReference type="OMA" id="EWHKLWT"/>
<feature type="transmembrane region" description="Helical" evidence="1">
    <location>
        <begin position="257"/>
        <end position="276"/>
    </location>
</feature>
<comment type="caution">
    <text evidence="2">The sequence shown here is derived from an EMBL/GenBank/DDBJ whole genome shotgun (WGS) entry which is preliminary data.</text>
</comment>
<evidence type="ECO:0000313" key="2">
    <source>
        <dbReference type="EMBL" id="PMQ19864.1"/>
    </source>
</evidence>
<dbReference type="RefSeq" id="WP_013350693.1">
    <property type="nucleotide sequence ID" value="NZ_JBQDIL010000005.1"/>
</dbReference>
<keyword evidence="1" id="KW-0812">Transmembrane</keyword>
<organism evidence="2 3">
    <name type="scientific">Glutamicibacter arilaitensis</name>
    <dbReference type="NCBI Taxonomy" id="256701"/>
    <lineage>
        <taxon>Bacteria</taxon>
        <taxon>Bacillati</taxon>
        <taxon>Actinomycetota</taxon>
        <taxon>Actinomycetes</taxon>
        <taxon>Micrococcales</taxon>
        <taxon>Micrococcaceae</taxon>
        <taxon>Glutamicibacter</taxon>
    </lineage>
</organism>
<keyword evidence="1" id="KW-1133">Transmembrane helix</keyword>
<feature type="transmembrane region" description="Helical" evidence="1">
    <location>
        <begin position="202"/>
        <end position="223"/>
    </location>
</feature>
<feature type="transmembrane region" description="Helical" evidence="1">
    <location>
        <begin position="83"/>
        <end position="105"/>
    </location>
</feature>
<feature type="transmembrane region" description="Helical" evidence="1">
    <location>
        <begin position="34"/>
        <end position="55"/>
    </location>
</feature>
<dbReference type="PANTHER" id="PTHR37305">
    <property type="entry name" value="INTEGRAL MEMBRANE PROTEIN-RELATED"/>
    <property type="match status" value="1"/>
</dbReference>